<dbReference type="Proteomes" id="UP000199019">
    <property type="component" value="Unassembled WGS sequence"/>
</dbReference>
<gene>
    <name evidence="1" type="ORF">SAMN05216199_3105</name>
</gene>
<proteinExistence type="predicted"/>
<organism evidence="1 2">
    <name type="scientific">Pedococcus cremeus</name>
    <dbReference type="NCBI Taxonomy" id="587636"/>
    <lineage>
        <taxon>Bacteria</taxon>
        <taxon>Bacillati</taxon>
        <taxon>Actinomycetota</taxon>
        <taxon>Actinomycetes</taxon>
        <taxon>Micrococcales</taxon>
        <taxon>Intrasporangiaceae</taxon>
        <taxon>Pedococcus</taxon>
    </lineage>
</organism>
<evidence type="ECO:0000313" key="2">
    <source>
        <dbReference type="Proteomes" id="UP000199019"/>
    </source>
</evidence>
<evidence type="ECO:0000313" key="1">
    <source>
        <dbReference type="EMBL" id="SES36049.1"/>
    </source>
</evidence>
<keyword evidence="2" id="KW-1185">Reference proteome</keyword>
<dbReference type="Pfam" id="PF13376">
    <property type="entry name" value="OmdA"/>
    <property type="match status" value="1"/>
</dbReference>
<dbReference type="OrthoDB" id="9796999at2"/>
<protein>
    <submittedName>
        <fullName evidence="1">Uncharacterized conserved protein YdeI, YjbR/CyaY-like superfamily, DUF1801 family</fullName>
    </submittedName>
</protein>
<name>A0A1H9WQI1_9MICO</name>
<accession>A0A1H9WQI1</accession>
<sequence length="191" mass="21637">MAAEREIVSFESAEAFETWLSEQHATSAGIWLKLRKKGPGIVALDYAQALDVALCYGWIDGQKGKFDDQHWLQRFTPRKPNSKWSKVNRDKVTALIEQGRMQPAGLAEVERAKTDGRWEAAYDGARTSSVPDDLVAALTTNPAAAEFFETLDRRNRFAILYRIQDAKKPETRARRIEQYVAMLAEGKKLHP</sequence>
<dbReference type="EMBL" id="FOHB01000005">
    <property type="protein sequence ID" value="SES36049.1"/>
    <property type="molecule type" value="Genomic_DNA"/>
</dbReference>
<dbReference type="AlphaFoldDB" id="A0A1H9WQI1"/>
<reference evidence="2" key="1">
    <citation type="submission" date="2016-10" db="EMBL/GenBank/DDBJ databases">
        <authorList>
            <person name="Varghese N."/>
            <person name="Submissions S."/>
        </authorList>
    </citation>
    <scope>NUCLEOTIDE SEQUENCE [LARGE SCALE GENOMIC DNA]</scope>
    <source>
        <strain evidence="2">CGMCC 1.6963</strain>
    </source>
</reference>